<evidence type="ECO:0000256" key="5">
    <source>
        <dbReference type="ARBA" id="ARBA00022989"/>
    </source>
</evidence>
<dbReference type="Gene3D" id="1.20.1540.10">
    <property type="entry name" value="Rhomboid-like"/>
    <property type="match status" value="1"/>
</dbReference>
<keyword evidence="4" id="KW-0378">Hydrolase</keyword>
<comment type="caution">
    <text evidence="9">The sequence shown here is derived from an EMBL/GenBank/DDBJ whole genome shotgun (WGS) entry which is preliminary data.</text>
</comment>
<dbReference type="InterPro" id="IPR035952">
    <property type="entry name" value="Rhomboid-like_sf"/>
</dbReference>
<keyword evidence="10" id="KW-1185">Reference proteome</keyword>
<dbReference type="Pfam" id="PF01694">
    <property type="entry name" value="Rhomboid"/>
    <property type="match status" value="1"/>
</dbReference>
<evidence type="ECO:0000313" key="9">
    <source>
        <dbReference type="EMBL" id="GAA0745071.1"/>
    </source>
</evidence>
<dbReference type="InterPro" id="IPR022764">
    <property type="entry name" value="Peptidase_S54_rhomboid_dom"/>
</dbReference>
<dbReference type="GO" id="GO:0006508">
    <property type="term" value="P:proteolysis"/>
    <property type="evidence" value="ECO:0007669"/>
    <property type="project" value="UniProtKB-KW"/>
</dbReference>
<keyword evidence="5 7" id="KW-1133">Transmembrane helix</keyword>
<comment type="similarity">
    <text evidence="2">Belongs to the peptidase S54 family.</text>
</comment>
<feature type="domain" description="Peptidase S54 rhomboid" evidence="8">
    <location>
        <begin position="188"/>
        <end position="322"/>
    </location>
</feature>
<dbReference type="EMBL" id="BAAACG010000013">
    <property type="protein sequence ID" value="GAA0745071.1"/>
    <property type="molecule type" value="Genomic_DNA"/>
</dbReference>
<dbReference type="PANTHER" id="PTHR43731">
    <property type="entry name" value="RHOMBOID PROTEASE"/>
    <property type="match status" value="1"/>
</dbReference>
<sequence>MIEKLISLNGYNVIEIGEFNGINGLWGAVKKYSDYNDVLLFSTEDMISNLNVDDLKLYIKNSLNIYNAHLNIILLTESNYADNIIETIKIKEIEEFSTILNYKDRVIFYSGIKSSQLVKDITYVPEEKRELSHIVNNNRKIPVITYSIIVINILFYIVTMFLSGNLFNSDINVLVMLGAKVNYLIDQGEYYRFITCMFLHGGLMHIALNMYALYAIGPLVESYYGKIKYLIIYFISGIVSSVFSYKFSDSVSIGASGAIFGLLGATLILAYRNKHKIGKGFMQNIISVIVINLIIGLSIHNVDNFGHIGGLIGGLLVSLIIFLVSFKEKEVNKM</sequence>
<dbReference type="Proteomes" id="UP001501510">
    <property type="component" value="Unassembled WGS sequence"/>
</dbReference>
<reference evidence="9 10" key="1">
    <citation type="journal article" date="2019" name="Int. J. Syst. Evol. Microbiol.">
        <title>The Global Catalogue of Microorganisms (GCM) 10K type strain sequencing project: providing services to taxonomists for standard genome sequencing and annotation.</title>
        <authorList>
            <consortium name="The Broad Institute Genomics Platform"/>
            <consortium name="The Broad Institute Genome Sequencing Center for Infectious Disease"/>
            <person name="Wu L."/>
            <person name="Ma J."/>
        </authorList>
    </citation>
    <scope>NUCLEOTIDE SEQUENCE [LARGE SCALE GENOMIC DNA]</scope>
    <source>
        <strain evidence="9 10">JCM 1407</strain>
    </source>
</reference>
<evidence type="ECO:0000313" key="10">
    <source>
        <dbReference type="Proteomes" id="UP001501510"/>
    </source>
</evidence>
<dbReference type="RefSeq" id="WP_343762960.1">
    <property type="nucleotide sequence ID" value="NZ_BAAACG010000013.1"/>
</dbReference>
<evidence type="ECO:0000256" key="4">
    <source>
        <dbReference type="ARBA" id="ARBA00022801"/>
    </source>
</evidence>
<feature type="transmembrane region" description="Helical" evidence="7">
    <location>
        <begin position="227"/>
        <end position="245"/>
    </location>
</feature>
<evidence type="ECO:0000256" key="7">
    <source>
        <dbReference type="SAM" id="Phobius"/>
    </source>
</evidence>
<dbReference type="GO" id="GO:0008233">
    <property type="term" value="F:peptidase activity"/>
    <property type="evidence" value="ECO:0007669"/>
    <property type="project" value="UniProtKB-KW"/>
</dbReference>
<protein>
    <submittedName>
        <fullName evidence="9">Rhomboid family intramembrane serine protease</fullName>
    </submittedName>
</protein>
<feature type="transmembrane region" description="Helical" evidence="7">
    <location>
        <begin position="251"/>
        <end position="269"/>
    </location>
</feature>
<dbReference type="PANTHER" id="PTHR43731:SF14">
    <property type="entry name" value="PRESENILIN-ASSOCIATED RHOMBOID-LIKE PROTEIN, MITOCHONDRIAL"/>
    <property type="match status" value="1"/>
</dbReference>
<proteinExistence type="inferred from homology"/>
<name>A0ABN1JRA7_9CLOT</name>
<feature type="transmembrane region" description="Helical" evidence="7">
    <location>
        <begin position="305"/>
        <end position="326"/>
    </location>
</feature>
<keyword evidence="6 7" id="KW-0472">Membrane</keyword>
<feature type="transmembrane region" description="Helical" evidence="7">
    <location>
        <begin position="143"/>
        <end position="167"/>
    </location>
</feature>
<evidence type="ECO:0000259" key="8">
    <source>
        <dbReference type="Pfam" id="PF01694"/>
    </source>
</evidence>
<evidence type="ECO:0000256" key="1">
    <source>
        <dbReference type="ARBA" id="ARBA00004141"/>
    </source>
</evidence>
<gene>
    <name evidence="9" type="ORF">GCM10008906_30940</name>
</gene>
<keyword evidence="9" id="KW-0645">Protease</keyword>
<evidence type="ECO:0000256" key="2">
    <source>
        <dbReference type="ARBA" id="ARBA00009045"/>
    </source>
</evidence>
<accession>A0ABN1JRA7</accession>
<evidence type="ECO:0000256" key="6">
    <source>
        <dbReference type="ARBA" id="ARBA00023136"/>
    </source>
</evidence>
<evidence type="ECO:0000256" key="3">
    <source>
        <dbReference type="ARBA" id="ARBA00022692"/>
    </source>
</evidence>
<organism evidence="9 10">
    <name type="scientific">Clostridium oceanicum</name>
    <dbReference type="NCBI Taxonomy" id="1543"/>
    <lineage>
        <taxon>Bacteria</taxon>
        <taxon>Bacillati</taxon>
        <taxon>Bacillota</taxon>
        <taxon>Clostridia</taxon>
        <taxon>Eubacteriales</taxon>
        <taxon>Clostridiaceae</taxon>
        <taxon>Clostridium</taxon>
    </lineage>
</organism>
<feature type="transmembrane region" description="Helical" evidence="7">
    <location>
        <begin position="190"/>
        <end position="215"/>
    </location>
</feature>
<comment type="subcellular location">
    <subcellularLocation>
        <location evidence="1">Membrane</location>
        <topology evidence="1">Multi-pass membrane protein</topology>
    </subcellularLocation>
</comment>
<keyword evidence="3 7" id="KW-0812">Transmembrane</keyword>
<feature type="transmembrane region" description="Helical" evidence="7">
    <location>
        <begin position="281"/>
        <end position="299"/>
    </location>
</feature>
<dbReference type="InterPro" id="IPR050925">
    <property type="entry name" value="Rhomboid_protease_S54"/>
</dbReference>
<dbReference type="SUPFAM" id="SSF144091">
    <property type="entry name" value="Rhomboid-like"/>
    <property type="match status" value="1"/>
</dbReference>